<sequence length="145" mass="15543">MEFYFPFGELDKQDHNYGDGNGAKSTSIYIVIVSLLKLLRSVGIVIEKLSSNSGTDKPLAVSGLSSDVKKRGCNEVQRPTTSFGTGLHLKNSLGSCKQALAPAPPSPAWDRTEPCCRVPFPVNDEDCLIGKNGVVLSILSPAICF</sequence>
<comment type="caution">
    <text evidence="1">The sequence shown here is derived from an EMBL/GenBank/DDBJ whole genome shotgun (WGS) entry which is preliminary data.</text>
</comment>
<dbReference type="Proteomes" id="UP001567538">
    <property type="component" value="Unassembled WGS sequence"/>
</dbReference>
<evidence type="ECO:0000313" key="2">
    <source>
        <dbReference type="Proteomes" id="UP001567538"/>
    </source>
</evidence>
<proteinExistence type="predicted"/>
<organism evidence="1 2">
    <name type="scientific">Salvia divinorum</name>
    <name type="common">Maria pastora</name>
    <name type="synonym">Diviner's sage</name>
    <dbReference type="NCBI Taxonomy" id="28513"/>
    <lineage>
        <taxon>Eukaryota</taxon>
        <taxon>Viridiplantae</taxon>
        <taxon>Streptophyta</taxon>
        <taxon>Embryophyta</taxon>
        <taxon>Tracheophyta</taxon>
        <taxon>Spermatophyta</taxon>
        <taxon>Magnoliopsida</taxon>
        <taxon>eudicotyledons</taxon>
        <taxon>Gunneridae</taxon>
        <taxon>Pentapetalae</taxon>
        <taxon>asterids</taxon>
        <taxon>lamiids</taxon>
        <taxon>Lamiales</taxon>
        <taxon>Lamiaceae</taxon>
        <taxon>Nepetoideae</taxon>
        <taxon>Mentheae</taxon>
        <taxon>Salviinae</taxon>
        <taxon>Salvia</taxon>
        <taxon>Salvia subgen. Calosphace</taxon>
    </lineage>
</organism>
<protein>
    <submittedName>
        <fullName evidence="1">Uncharacterized protein</fullName>
    </submittedName>
</protein>
<name>A0ABD1IBM3_SALDI</name>
<evidence type="ECO:0000313" key="1">
    <source>
        <dbReference type="EMBL" id="KAL1565805.1"/>
    </source>
</evidence>
<gene>
    <name evidence="1" type="ORF">AAHA92_01487</name>
</gene>
<keyword evidence="2" id="KW-1185">Reference proteome</keyword>
<dbReference type="EMBL" id="JBEAFC010000002">
    <property type="protein sequence ID" value="KAL1565805.1"/>
    <property type="molecule type" value="Genomic_DNA"/>
</dbReference>
<reference evidence="1 2" key="1">
    <citation type="submission" date="2024-06" db="EMBL/GenBank/DDBJ databases">
        <title>A chromosome level genome sequence of Diviner's sage (Salvia divinorum).</title>
        <authorList>
            <person name="Ford S.A."/>
            <person name="Ro D.-K."/>
            <person name="Ness R.W."/>
            <person name="Phillips M.A."/>
        </authorList>
    </citation>
    <scope>NUCLEOTIDE SEQUENCE [LARGE SCALE GENOMIC DNA]</scope>
    <source>
        <strain evidence="1">SAF-2024a</strain>
        <tissue evidence="1">Leaf</tissue>
    </source>
</reference>
<dbReference type="AlphaFoldDB" id="A0ABD1IBM3"/>
<accession>A0ABD1IBM3</accession>